<dbReference type="InterPro" id="IPR002898">
    <property type="entry name" value="MotA_ExbB_proton_chnl"/>
</dbReference>
<keyword evidence="8 10" id="KW-0472">Membrane</keyword>
<comment type="caution">
    <text evidence="12">The sequence shown here is derived from an EMBL/GenBank/DDBJ whole genome shotgun (WGS) entry which is preliminary data.</text>
</comment>
<dbReference type="GO" id="GO:0051301">
    <property type="term" value="P:cell division"/>
    <property type="evidence" value="ECO:0007669"/>
    <property type="project" value="UniProtKB-KW"/>
</dbReference>
<feature type="transmembrane region" description="Helical" evidence="10">
    <location>
        <begin position="188"/>
        <end position="210"/>
    </location>
</feature>
<dbReference type="GO" id="GO:0022857">
    <property type="term" value="F:transmembrane transporter activity"/>
    <property type="evidence" value="ECO:0007669"/>
    <property type="project" value="InterPro"/>
</dbReference>
<evidence type="ECO:0000259" key="11">
    <source>
        <dbReference type="Pfam" id="PF01618"/>
    </source>
</evidence>
<dbReference type="NCBIfam" id="TIGR02796">
    <property type="entry name" value="tolQ"/>
    <property type="match status" value="1"/>
</dbReference>
<dbReference type="AlphaFoldDB" id="A0AA35WYH3"/>
<feature type="domain" description="MotA/TolQ/ExbB proton channel" evidence="11">
    <location>
        <begin position="121"/>
        <end position="225"/>
    </location>
</feature>
<evidence type="ECO:0000256" key="3">
    <source>
        <dbReference type="ARBA" id="ARBA00022475"/>
    </source>
</evidence>
<dbReference type="GO" id="GO:0005886">
    <property type="term" value="C:plasma membrane"/>
    <property type="evidence" value="ECO:0007669"/>
    <property type="project" value="UniProtKB-SubCell"/>
</dbReference>
<keyword evidence="9" id="KW-0131">Cell cycle</keyword>
<feature type="transmembrane region" description="Helical" evidence="10">
    <location>
        <begin position="144"/>
        <end position="168"/>
    </location>
</feature>
<dbReference type="InterPro" id="IPR050790">
    <property type="entry name" value="ExbB/TolQ_transport"/>
</dbReference>
<gene>
    <name evidence="12" type="ORF">GBAR_LOCUS20998</name>
</gene>
<evidence type="ECO:0000256" key="9">
    <source>
        <dbReference type="ARBA" id="ARBA00023306"/>
    </source>
</evidence>
<dbReference type="GO" id="GO:0043213">
    <property type="term" value="P:bacteriocin transport"/>
    <property type="evidence" value="ECO:0007669"/>
    <property type="project" value="InterPro"/>
</dbReference>
<evidence type="ECO:0000256" key="4">
    <source>
        <dbReference type="ARBA" id="ARBA00022519"/>
    </source>
</evidence>
<evidence type="ECO:0000256" key="10">
    <source>
        <dbReference type="SAM" id="Phobius"/>
    </source>
</evidence>
<keyword evidence="5" id="KW-0132">Cell division</keyword>
<dbReference type="PANTHER" id="PTHR30625:SF3">
    <property type="entry name" value="TOL-PAL SYSTEM PROTEIN TOLQ"/>
    <property type="match status" value="1"/>
</dbReference>
<protein>
    <submittedName>
        <fullName evidence="12">Tol-Pal system protein TolQ</fullName>
    </submittedName>
</protein>
<evidence type="ECO:0000256" key="6">
    <source>
        <dbReference type="ARBA" id="ARBA00022692"/>
    </source>
</evidence>
<organism evidence="12 13">
    <name type="scientific">Geodia barretti</name>
    <name type="common">Barrett's horny sponge</name>
    <dbReference type="NCBI Taxonomy" id="519541"/>
    <lineage>
        <taxon>Eukaryota</taxon>
        <taxon>Metazoa</taxon>
        <taxon>Porifera</taxon>
        <taxon>Demospongiae</taxon>
        <taxon>Heteroscleromorpha</taxon>
        <taxon>Tetractinellida</taxon>
        <taxon>Astrophorina</taxon>
        <taxon>Geodiidae</taxon>
        <taxon>Geodia</taxon>
    </lineage>
</organism>
<keyword evidence="7 10" id="KW-1133">Transmembrane helix</keyword>
<proteinExistence type="inferred from homology"/>
<keyword evidence="4" id="KW-0997">Cell inner membrane</keyword>
<feature type="transmembrane region" description="Helical" evidence="10">
    <location>
        <begin position="31"/>
        <end position="52"/>
    </location>
</feature>
<keyword evidence="3" id="KW-1003">Cell membrane</keyword>
<dbReference type="InterPro" id="IPR014163">
    <property type="entry name" value="Tol-Pal_TolQ"/>
</dbReference>
<evidence type="ECO:0000256" key="2">
    <source>
        <dbReference type="ARBA" id="ARBA00010442"/>
    </source>
</evidence>
<evidence type="ECO:0000256" key="8">
    <source>
        <dbReference type="ARBA" id="ARBA00023136"/>
    </source>
</evidence>
<dbReference type="GO" id="GO:0017038">
    <property type="term" value="P:protein import"/>
    <property type="evidence" value="ECO:0007669"/>
    <property type="project" value="TreeGrafter"/>
</dbReference>
<evidence type="ECO:0000256" key="1">
    <source>
        <dbReference type="ARBA" id="ARBA00004651"/>
    </source>
</evidence>
<evidence type="ECO:0000313" key="13">
    <source>
        <dbReference type="Proteomes" id="UP001174909"/>
    </source>
</evidence>
<reference evidence="12" key="1">
    <citation type="submission" date="2023-03" db="EMBL/GenBank/DDBJ databases">
        <authorList>
            <person name="Steffen K."/>
            <person name="Cardenas P."/>
        </authorList>
    </citation>
    <scope>NUCLEOTIDE SEQUENCE</scope>
</reference>
<dbReference type="PANTHER" id="PTHR30625">
    <property type="entry name" value="PROTEIN TOLQ"/>
    <property type="match status" value="1"/>
</dbReference>
<keyword evidence="13" id="KW-1185">Reference proteome</keyword>
<keyword evidence="6 10" id="KW-0812">Transmembrane</keyword>
<evidence type="ECO:0000256" key="5">
    <source>
        <dbReference type="ARBA" id="ARBA00022618"/>
    </source>
</evidence>
<sequence length="244" mass="26786">MESDLVRAVEIGASAVAEDFSLWGLFLQADVIVKAVIVVLLIASLWSWAIIFDKSLRYARARRLAVEFEQAFWSGGSLDQLYDDLSTKRSHPMTVLFASAMDEWRRFANRGTHLSADRLEGLQRRIAYAMDAALNRELDQLERYLGFLATVGATAPFVGLFGTVWGIMNSFQSIAASKDTSLAVVAPGIAEALFATALGLVAAIPAVVAYNKLSSDLDRYAGRLEAFGTEFRALLGRQLEERAV</sequence>
<dbReference type="HAMAP" id="MF_02202">
    <property type="entry name" value="TolQ"/>
    <property type="match status" value="1"/>
</dbReference>
<dbReference type="Pfam" id="PF01618">
    <property type="entry name" value="MotA_ExbB"/>
    <property type="match status" value="1"/>
</dbReference>
<evidence type="ECO:0000313" key="12">
    <source>
        <dbReference type="EMBL" id="CAI8037539.1"/>
    </source>
</evidence>
<evidence type="ECO:0000256" key="7">
    <source>
        <dbReference type="ARBA" id="ARBA00022989"/>
    </source>
</evidence>
<comment type="similarity">
    <text evidence="2">Belongs to the ExbB/TolQ family.</text>
</comment>
<accession>A0AA35WYH3</accession>
<comment type="subcellular location">
    <subcellularLocation>
        <location evidence="1">Cell membrane</location>
        <topology evidence="1">Multi-pass membrane protein</topology>
    </subcellularLocation>
</comment>
<name>A0AA35WYH3_GEOBA</name>
<dbReference type="EMBL" id="CASHTH010002947">
    <property type="protein sequence ID" value="CAI8037539.1"/>
    <property type="molecule type" value="Genomic_DNA"/>
</dbReference>
<dbReference type="NCBIfam" id="TIGR02797">
    <property type="entry name" value="exbB"/>
    <property type="match status" value="1"/>
</dbReference>
<dbReference type="InterPro" id="IPR014164">
    <property type="entry name" value="TonB_ExbB_1"/>
</dbReference>
<dbReference type="Proteomes" id="UP001174909">
    <property type="component" value="Unassembled WGS sequence"/>
</dbReference>